<dbReference type="InterPro" id="IPR002347">
    <property type="entry name" value="SDR_fam"/>
</dbReference>
<keyword evidence="2" id="KW-0560">Oxidoreductase</keyword>
<dbReference type="RefSeq" id="WP_252440346.1">
    <property type="nucleotide sequence ID" value="NZ_JAGSOV010000039.1"/>
</dbReference>
<dbReference type="SUPFAM" id="SSF51735">
    <property type="entry name" value="NAD(P)-binding Rossmann-fold domains"/>
    <property type="match status" value="1"/>
</dbReference>
<dbReference type="Pfam" id="PF00106">
    <property type="entry name" value="adh_short"/>
    <property type="match status" value="1"/>
</dbReference>
<evidence type="ECO:0000313" key="4">
    <source>
        <dbReference type="EMBL" id="MCO1657040.1"/>
    </source>
</evidence>
<name>A0ABT1A205_9PSEU</name>
<dbReference type="Proteomes" id="UP001165283">
    <property type="component" value="Unassembled WGS sequence"/>
</dbReference>
<comment type="similarity">
    <text evidence="1">Belongs to the short-chain dehydrogenases/reductases (SDR) family.</text>
</comment>
<dbReference type="InterPro" id="IPR057326">
    <property type="entry name" value="KR_dom"/>
</dbReference>
<dbReference type="PANTHER" id="PTHR24320">
    <property type="entry name" value="RETINOL DEHYDROGENASE"/>
    <property type="match status" value="1"/>
</dbReference>
<proteinExistence type="inferred from homology"/>
<dbReference type="PRINTS" id="PR00081">
    <property type="entry name" value="GDHRDH"/>
</dbReference>
<dbReference type="InterPro" id="IPR036291">
    <property type="entry name" value="NAD(P)-bd_dom_sf"/>
</dbReference>
<evidence type="ECO:0000256" key="2">
    <source>
        <dbReference type="ARBA" id="ARBA00023002"/>
    </source>
</evidence>
<feature type="domain" description="Ketoreductase" evidence="3">
    <location>
        <begin position="10"/>
        <end position="231"/>
    </location>
</feature>
<protein>
    <submittedName>
        <fullName evidence="4">SDR family NAD(P)-dependent oxidoreductase</fullName>
    </submittedName>
</protein>
<dbReference type="Gene3D" id="3.40.50.720">
    <property type="entry name" value="NAD(P)-binding Rossmann-like Domain"/>
    <property type="match status" value="1"/>
</dbReference>
<evidence type="ECO:0000256" key="1">
    <source>
        <dbReference type="ARBA" id="ARBA00006484"/>
    </source>
</evidence>
<sequence>MSKDTRGNSRTVVITGGNSGLGYGSAQALLGSNEGPWHVVIASRHAGRAQTAVDALAAGAVVGHTVEAMMLDLASLASVRSFAAEVTERLATGALPPLHAVVCNAGVQMGTALATTADGFEATFGVNHLGHFALVNGLLPVLEAPSRVVVVSSGTHDPALRMGPPPAWNDPRALARGELGPAAARANALMRGQARYSTSKLANVYFTHALARRLPAGVTANAFDPGMMLGTALGRSLPAPVRFVAQHILPRITWLLRRTVTDNINTAQESGRALAWVVTAPELAATTGKYFDLRREKPSSEESYDAARAEQLWTDSLALTGVSATR</sequence>
<dbReference type="SMART" id="SM00822">
    <property type="entry name" value="PKS_KR"/>
    <property type="match status" value="1"/>
</dbReference>
<reference evidence="4" key="1">
    <citation type="submission" date="2021-04" db="EMBL/GenBank/DDBJ databases">
        <title>Pseudonocardia sp. nov., isolated from sandy soil of mangrove forest.</title>
        <authorList>
            <person name="Zan Z."/>
            <person name="Huang R."/>
            <person name="Liu W."/>
        </authorList>
    </citation>
    <scope>NUCLEOTIDE SEQUENCE</scope>
    <source>
        <strain evidence="4">S2-4</strain>
    </source>
</reference>
<gene>
    <name evidence="4" type="ORF">KDL28_18420</name>
</gene>
<evidence type="ECO:0000259" key="3">
    <source>
        <dbReference type="SMART" id="SM00822"/>
    </source>
</evidence>
<comment type="caution">
    <text evidence="4">The sequence shown here is derived from an EMBL/GenBank/DDBJ whole genome shotgun (WGS) entry which is preliminary data.</text>
</comment>
<dbReference type="PANTHER" id="PTHR24320:SF148">
    <property type="entry name" value="NAD(P)-BINDING ROSSMANN-FOLD SUPERFAMILY PROTEIN"/>
    <property type="match status" value="1"/>
</dbReference>
<evidence type="ECO:0000313" key="5">
    <source>
        <dbReference type="Proteomes" id="UP001165283"/>
    </source>
</evidence>
<organism evidence="4 5">
    <name type="scientific">Pseudonocardia humida</name>
    <dbReference type="NCBI Taxonomy" id="2800819"/>
    <lineage>
        <taxon>Bacteria</taxon>
        <taxon>Bacillati</taxon>
        <taxon>Actinomycetota</taxon>
        <taxon>Actinomycetes</taxon>
        <taxon>Pseudonocardiales</taxon>
        <taxon>Pseudonocardiaceae</taxon>
        <taxon>Pseudonocardia</taxon>
    </lineage>
</organism>
<dbReference type="EMBL" id="JAGSOV010000039">
    <property type="protein sequence ID" value="MCO1657040.1"/>
    <property type="molecule type" value="Genomic_DNA"/>
</dbReference>
<keyword evidence="5" id="KW-1185">Reference proteome</keyword>
<accession>A0ABT1A205</accession>